<evidence type="ECO:0000256" key="2">
    <source>
        <dbReference type="ARBA" id="ARBA00022561"/>
    </source>
</evidence>
<evidence type="ECO:0000256" key="1">
    <source>
        <dbReference type="ARBA" id="ARBA00004328"/>
    </source>
</evidence>
<evidence type="ECO:0000313" key="4">
    <source>
        <dbReference type="EMBL" id="BBO54080.1"/>
    </source>
</evidence>
<dbReference type="InterPro" id="IPR016112">
    <property type="entry name" value="VP_dsDNA_II"/>
</dbReference>
<dbReference type="SUPFAM" id="SSF49749">
    <property type="entry name" value="Group II dsDNA viruses VP"/>
    <property type="match status" value="2"/>
</dbReference>
<organism evidence="4">
    <name type="scientific">Abalone asfa-like virus</name>
    <dbReference type="NCBI Taxonomy" id="2839893"/>
    <lineage>
        <taxon>Viruses</taxon>
        <taxon>Varidnaviria</taxon>
        <taxon>Bamfordvirae</taxon>
        <taxon>Nucleocytoviricota</taxon>
        <taxon>Pokkesviricetes</taxon>
        <taxon>Asfuvirales</taxon>
        <taxon>Asfarviridae</taxon>
    </lineage>
</organism>
<dbReference type="GO" id="GO:0019028">
    <property type="term" value="C:viral capsid"/>
    <property type="evidence" value="ECO:0007669"/>
    <property type="project" value="UniProtKB-KW"/>
</dbReference>
<dbReference type="EMBL" id="LC506465">
    <property type="protein sequence ID" value="BBO54080.1"/>
    <property type="molecule type" value="Genomic_DNA"/>
</dbReference>
<keyword evidence="2" id="KW-0167">Capsid protein</keyword>
<proteinExistence type="predicted"/>
<evidence type="ECO:0000256" key="3">
    <source>
        <dbReference type="ARBA" id="ARBA00022844"/>
    </source>
</evidence>
<dbReference type="Gene3D" id="2.70.9.10">
    <property type="entry name" value="Adenovirus Type 2 Hexon, domain 4"/>
    <property type="match status" value="1"/>
</dbReference>
<dbReference type="Gene3D" id="2.70.9.20">
    <property type="entry name" value="Major capsid protein Vp54"/>
    <property type="match status" value="1"/>
</dbReference>
<protein>
    <submittedName>
        <fullName evidence="4">Major capsid protein homolog protein</fullName>
    </submittedName>
</protein>
<dbReference type="InterPro" id="IPR038519">
    <property type="entry name" value="MCP_C_sf"/>
</dbReference>
<accession>A0A5K7XZC0</accession>
<sequence length="502" mass="57375">MAKPGVFTVLVNDAKIDQLFTASALLRTKITEITNARKRCGLTNTKPTIADIEKTHFLYVHGHYKPHIVMGSEYIKVKPLGNDHLSTTSSLKLDFEIPTYSHFFTDIVFHVRLDEVKAGKGELMCYTSYPGIRLFEEVAFSSGFGAIDSYNYHDVLFKDKFEVNDNMRVAWDKIHGQQTLQTAEAWNRNEFTNVAYYKSGLQTPKKVHEATDLWVPAHFWFCKDPKQALLNDMSVTESTKKVSVTLSNISKVLATVDEATGDFTPYSESNMQIMVEMYVGCMFVSPDVYDIMLSRISYSLIRVHKSITKMVNGSKGKIFLSQLRFPCEYLYVGVKDTQRGEVAFRNWHLYGTPGTYDVGKELTFPVIEYNKGQVAHEIVVKNFENFDSLRPMIKSVGLTSDGIDLFKMTPASFYNSYLPIRNINHHSHIAPKDESVWLIPFCLFPGEYNPSGYFNLSRIKDTALYYERINTRSKDDMIVMISSSVLNFLIRDGAQIKLRYNI</sequence>
<reference evidence="4" key="1">
    <citation type="journal article" date="2020" name="Sci. Rep.">
        <title>A novel Asfarvirus-like virus identified as a potential cause of mass mortality of abalone.</title>
        <authorList>
            <person name="Matsuyama T."/>
            <person name="Takano T."/>
            <person name="Nishiki I."/>
            <person name="Fujiwara A."/>
            <person name="Kiryu I."/>
            <person name="Inada M."/>
            <person name="Sakai T."/>
            <person name="Terashima S."/>
            <person name="Matsuura Y."/>
            <person name="Isowa K."/>
            <person name="Nakayasu C."/>
        </authorList>
    </citation>
    <scope>NUCLEOTIDE SEQUENCE</scope>
</reference>
<comment type="subcellular location">
    <subcellularLocation>
        <location evidence="1">Virion</location>
    </subcellularLocation>
</comment>
<keyword evidence="3" id="KW-0946">Virion</keyword>
<name>A0A5K7XZC0_9VIRU</name>